<reference evidence="1 2" key="2">
    <citation type="submission" date="2018-11" db="EMBL/GenBank/DDBJ databases">
        <authorList>
            <consortium name="Pathogen Informatics"/>
        </authorList>
    </citation>
    <scope>NUCLEOTIDE SEQUENCE [LARGE SCALE GENOMIC DNA]</scope>
</reference>
<proteinExistence type="predicted"/>
<name>A0A183EWS2_9BILA</name>
<dbReference type="AlphaFoldDB" id="A0A183EWS2"/>
<evidence type="ECO:0000313" key="2">
    <source>
        <dbReference type="Proteomes" id="UP000271098"/>
    </source>
</evidence>
<accession>A0A183EWS2</accession>
<keyword evidence="2" id="KW-1185">Reference proteome</keyword>
<sequence>MALDDLSLHDIKAVAEQVYSTCAVLLHKPFVRYEHCCDNPELDEFLDCSACQQSAFAYQTVARLVEKLCPKQQLRILVHADEPTINWEMQLADVVSQKSPADKSASPATVSVSDTLSPSITQKSATSQPAVGLQFQTATVQEESIEFVGLLPSEEVSALCFCYRREIFELF</sequence>
<organism evidence="3">
    <name type="scientific">Gongylonema pulchrum</name>
    <dbReference type="NCBI Taxonomy" id="637853"/>
    <lineage>
        <taxon>Eukaryota</taxon>
        <taxon>Metazoa</taxon>
        <taxon>Ecdysozoa</taxon>
        <taxon>Nematoda</taxon>
        <taxon>Chromadorea</taxon>
        <taxon>Rhabditida</taxon>
        <taxon>Spirurina</taxon>
        <taxon>Spiruromorpha</taxon>
        <taxon>Spiruroidea</taxon>
        <taxon>Gongylonematidae</taxon>
        <taxon>Gongylonema</taxon>
    </lineage>
</organism>
<dbReference type="EMBL" id="UYRT01105075">
    <property type="protein sequence ID" value="VDN44170.1"/>
    <property type="molecule type" value="Genomic_DNA"/>
</dbReference>
<evidence type="ECO:0000313" key="3">
    <source>
        <dbReference type="WBParaSite" id="GPUH_0002544301-mRNA-1"/>
    </source>
</evidence>
<reference evidence="3" key="1">
    <citation type="submission" date="2016-06" db="UniProtKB">
        <authorList>
            <consortium name="WormBaseParasite"/>
        </authorList>
    </citation>
    <scope>IDENTIFICATION</scope>
</reference>
<dbReference type="Proteomes" id="UP000271098">
    <property type="component" value="Unassembled WGS sequence"/>
</dbReference>
<protein>
    <submittedName>
        <fullName evidence="3">HORMA domain-containing protein</fullName>
    </submittedName>
</protein>
<dbReference type="WBParaSite" id="GPUH_0002544301-mRNA-1">
    <property type="protein sequence ID" value="GPUH_0002544301-mRNA-1"/>
    <property type="gene ID" value="GPUH_0002544301"/>
</dbReference>
<dbReference type="OrthoDB" id="5826890at2759"/>
<gene>
    <name evidence="1" type="ORF">GPUH_LOCUS25413</name>
</gene>
<evidence type="ECO:0000313" key="1">
    <source>
        <dbReference type="EMBL" id="VDN44170.1"/>
    </source>
</evidence>